<keyword evidence="3" id="KW-1185">Reference proteome</keyword>
<evidence type="ECO:0000256" key="1">
    <source>
        <dbReference type="SAM" id="MobiDB-lite"/>
    </source>
</evidence>
<sequence length="29" mass="3487">MKFNHLDSKERIELHTPDEDQSLGFQRTN</sequence>
<gene>
    <name evidence="2" type="ORF">J2Z37_002898</name>
</gene>
<reference evidence="2 3" key="1">
    <citation type="submission" date="2021-03" db="EMBL/GenBank/DDBJ databases">
        <title>Genomic Encyclopedia of Type Strains, Phase IV (KMG-IV): sequencing the most valuable type-strain genomes for metagenomic binning, comparative biology and taxonomic classification.</title>
        <authorList>
            <person name="Goeker M."/>
        </authorList>
    </citation>
    <scope>NUCLEOTIDE SEQUENCE [LARGE SCALE GENOMIC DNA]</scope>
    <source>
        <strain evidence="2 3">DSM 24738</strain>
    </source>
</reference>
<organism evidence="2 3">
    <name type="scientific">Ammoniphilus resinae</name>
    <dbReference type="NCBI Taxonomy" id="861532"/>
    <lineage>
        <taxon>Bacteria</taxon>
        <taxon>Bacillati</taxon>
        <taxon>Bacillota</taxon>
        <taxon>Bacilli</taxon>
        <taxon>Bacillales</taxon>
        <taxon>Paenibacillaceae</taxon>
        <taxon>Aneurinibacillus group</taxon>
        <taxon>Ammoniphilus</taxon>
    </lineage>
</organism>
<accession>A0ABS4GS81</accession>
<dbReference type="EMBL" id="JAGGKT010000008">
    <property type="protein sequence ID" value="MBP1932887.1"/>
    <property type="molecule type" value="Genomic_DNA"/>
</dbReference>
<comment type="caution">
    <text evidence="2">The sequence shown here is derived from an EMBL/GenBank/DDBJ whole genome shotgun (WGS) entry which is preliminary data.</text>
</comment>
<feature type="region of interest" description="Disordered" evidence="1">
    <location>
        <begin position="1"/>
        <end position="29"/>
    </location>
</feature>
<proteinExistence type="predicted"/>
<name>A0ABS4GS81_9BACL</name>
<evidence type="ECO:0000313" key="2">
    <source>
        <dbReference type="EMBL" id="MBP1932887.1"/>
    </source>
</evidence>
<protein>
    <submittedName>
        <fullName evidence="2">Uncharacterized protein</fullName>
    </submittedName>
</protein>
<dbReference type="Proteomes" id="UP001519343">
    <property type="component" value="Unassembled WGS sequence"/>
</dbReference>
<feature type="compositionally biased region" description="Basic and acidic residues" evidence="1">
    <location>
        <begin position="1"/>
        <end position="18"/>
    </location>
</feature>
<evidence type="ECO:0000313" key="3">
    <source>
        <dbReference type="Proteomes" id="UP001519343"/>
    </source>
</evidence>